<comment type="caution">
    <text evidence="4">The sequence shown here is derived from an EMBL/GenBank/DDBJ whole genome shotgun (WGS) entry which is preliminary data.</text>
</comment>
<dbReference type="GO" id="GO:0016853">
    <property type="term" value="F:isomerase activity"/>
    <property type="evidence" value="ECO:0007669"/>
    <property type="project" value="UniProtKB-KW"/>
</dbReference>
<dbReference type="EMBL" id="QWDN01000009">
    <property type="protein sequence ID" value="TEB42307.1"/>
    <property type="molecule type" value="Genomic_DNA"/>
</dbReference>
<keyword evidence="1" id="KW-0732">Signal</keyword>
<sequence length="490" mass="56958">MKIYYAFLFISFCTVVNAQIVKVEGEFVEAKDSVEITFNKSVDLDNKNYWMNADKTLIKNNKFSREFNFSTSGTITINNSAYTPKTELIVDKDSKIKILFKKDSGVFKVGFEGTNALGLQELNSSAMFRYKTLMPIITEFFNESASVSQFFEKISTFQLQTIKKFDLLYQEHKISESFYSIVRKETELALLFVINDKVRALKEDTDLINQSKWPDKDLNEIIVQADKMYNAFDKKYNECNGAHRVVVIEQKCYNISKGILEQKFKNELGLWKKELDYYSYAPSDSQELMITNNINFLGFEKSNCSFEKFKKIFPKSPYLSVLKKLDDEFNRSQLAPYTLMHYSSASDDVAVISTTKYEGIKDLIAKNFPNKAVFVDLWATYCAPCKAEFSYSEELRDFLETKNIVMLYVSVDSREFNQKWQHDISQFKLSGNHYFATYEELDSLKKLLDEKVVAIPRYLLFNQKGELVLKNTEKPSTGKKLYSQITRELQ</sequence>
<keyword evidence="5" id="KW-1185">Reference proteome</keyword>
<dbReference type="GO" id="GO:0016491">
    <property type="term" value="F:oxidoreductase activity"/>
    <property type="evidence" value="ECO:0007669"/>
    <property type="project" value="InterPro"/>
</dbReference>
<dbReference type="InterPro" id="IPR036249">
    <property type="entry name" value="Thioredoxin-like_sf"/>
</dbReference>
<feature type="chain" id="PRO_5043204456" evidence="1">
    <location>
        <begin position="19"/>
        <end position="490"/>
    </location>
</feature>
<dbReference type="Pfam" id="PF08534">
    <property type="entry name" value="Redoxin"/>
    <property type="match status" value="1"/>
</dbReference>
<dbReference type="AlphaFoldDB" id="A0A4Y7U782"/>
<evidence type="ECO:0000313" key="5">
    <source>
        <dbReference type="Proteomes" id="UP000295270"/>
    </source>
</evidence>
<dbReference type="EMBL" id="SLWA01000009">
    <property type="protein sequence ID" value="TCN53147.1"/>
    <property type="molecule type" value="Genomic_DNA"/>
</dbReference>
<dbReference type="InterPro" id="IPR013766">
    <property type="entry name" value="Thioredoxin_domain"/>
</dbReference>
<name>A0A4Y7U782_9FLAO</name>
<dbReference type="Proteomes" id="UP000298340">
    <property type="component" value="Unassembled WGS sequence"/>
</dbReference>
<dbReference type="PROSITE" id="PS51352">
    <property type="entry name" value="THIOREDOXIN_2"/>
    <property type="match status" value="1"/>
</dbReference>
<evidence type="ECO:0000313" key="6">
    <source>
        <dbReference type="Proteomes" id="UP000298340"/>
    </source>
</evidence>
<dbReference type="RefSeq" id="WP_132037549.1">
    <property type="nucleotide sequence ID" value="NZ_QWDN01000009.1"/>
</dbReference>
<reference evidence="3 5" key="1">
    <citation type="journal article" date="2015" name="Stand. Genomic Sci.">
        <title>Genomic Encyclopedia of Bacterial and Archaeal Type Strains, Phase III: the genomes of soil and plant-associated and newly described type strains.</title>
        <authorList>
            <person name="Whitman W.B."/>
            <person name="Woyke T."/>
            <person name="Klenk H.P."/>
            <person name="Zhou Y."/>
            <person name="Lilburn T.G."/>
            <person name="Beck B.J."/>
            <person name="De Vos P."/>
            <person name="Vandamme P."/>
            <person name="Eisen J.A."/>
            <person name="Garrity G."/>
            <person name="Hugenholtz P."/>
            <person name="Kyrpides N.C."/>
        </authorList>
    </citation>
    <scope>NUCLEOTIDE SEQUENCE [LARGE SCALE GENOMIC DNA]</scope>
    <source>
        <strain evidence="3 5">P5626</strain>
    </source>
</reference>
<accession>A0A4Y7U782</accession>
<proteinExistence type="predicted"/>
<feature type="signal peptide" evidence="1">
    <location>
        <begin position="1"/>
        <end position="18"/>
    </location>
</feature>
<evidence type="ECO:0000256" key="1">
    <source>
        <dbReference type="SAM" id="SignalP"/>
    </source>
</evidence>
<dbReference type="Gene3D" id="3.40.30.10">
    <property type="entry name" value="Glutaredoxin"/>
    <property type="match status" value="1"/>
</dbReference>
<reference evidence="3" key="3">
    <citation type="submission" date="2019-03" db="EMBL/GenBank/DDBJ databases">
        <authorList>
            <person name="Whitman W."/>
            <person name="Huntemann M."/>
            <person name="Clum A."/>
            <person name="Pillay M."/>
            <person name="Palaniappan K."/>
            <person name="Varghese N."/>
            <person name="Mikhailova N."/>
            <person name="Stamatis D."/>
            <person name="Reddy T."/>
            <person name="Daum C."/>
            <person name="Shapiro N."/>
            <person name="Ivanova N."/>
            <person name="Kyrpides N."/>
            <person name="Woyke T."/>
        </authorList>
    </citation>
    <scope>NUCLEOTIDE SEQUENCE</scope>
    <source>
        <strain evidence="3">P5626</strain>
    </source>
</reference>
<evidence type="ECO:0000313" key="4">
    <source>
        <dbReference type="EMBL" id="TEB42307.1"/>
    </source>
</evidence>
<reference evidence="4 6" key="2">
    <citation type="journal article" date="2018" name="Syst. Appl. Microbiol.">
        <title>Flavobacterium circumlabens sp. nov. and Flavobacterium cupreum sp. nov., two psychrotrophic species isolated from Antarctic environmental samples.</title>
        <authorList>
            <person name="Kralova S."/>
            <person name="Busse H.J."/>
            <person name="Svec P."/>
            <person name="Maslanova I."/>
            <person name="Stankova E."/>
            <person name="Bartak M."/>
            <person name="Sedlacek I."/>
        </authorList>
    </citation>
    <scope>NUCLEOTIDE SEQUENCE [LARGE SCALE GENOMIC DNA]</scope>
    <source>
        <strain evidence="4 6">CCM 8828</strain>
    </source>
</reference>
<evidence type="ECO:0000259" key="2">
    <source>
        <dbReference type="PROSITE" id="PS51352"/>
    </source>
</evidence>
<protein>
    <submittedName>
        <fullName evidence="3">Thiol-disulfide isomerase/thioredoxin</fullName>
    </submittedName>
</protein>
<dbReference type="InterPro" id="IPR013740">
    <property type="entry name" value="Redoxin"/>
</dbReference>
<gene>
    <name evidence="4" type="ORF">D0809_20635</name>
    <name evidence="3" type="ORF">EV142_109130</name>
</gene>
<feature type="domain" description="Thioredoxin" evidence="2">
    <location>
        <begin position="343"/>
        <end position="490"/>
    </location>
</feature>
<dbReference type="SUPFAM" id="SSF52833">
    <property type="entry name" value="Thioredoxin-like"/>
    <property type="match status" value="1"/>
</dbReference>
<organism evidence="4 6">
    <name type="scientific">Flavobacterium circumlabens</name>
    <dbReference type="NCBI Taxonomy" id="2133765"/>
    <lineage>
        <taxon>Bacteria</taxon>
        <taxon>Pseudomonadati</taxon>
        <taxon>Bacteroidota</taxon>
        <taxon>Flavobacteriia</taxon>
        <taxon>Flavobacteriales</taxon>
        <taxon>Flavobacteriaceae</taxon>
        <taxon>Flavobacterium</taxon>
    </lineage>
</organism>
<dbReference type="Proteomes" id="UP000295270">
    <property type="component" value="Unassembled WGS sequence"/>
</dbReference>
<dbReference type="OrthoDB" id="743079at2"/>
<evidence type="ECO:0000313" key="3">
    <source>
        <dbReference type="EMBL" id="TCN53147.1"/>
    </source>
</evidence>
<keyword evidence="3" id="KW-0413">Isomerase</keyword>